<accession>A0ABV3BI19</accession>
<dbReference type="EMBL" id="JBEYXV010000003">
    <property type="protein sequence ID" value="MEU6820643.1"/>
    <property type="molecule type" value="Genomic_DNA"/>
</dbReference>
<protein>
    <submittedName>
        <fullName evidence="1">Uncharacterized protein</fullName>
    </submittedName>
</protein>
<organism evidence="1 2">
    <name type="scientific">Streptomyces atriruber</name>
    <dbReference type="NCBI Taxonomy" id="545121"/>
    <lineage>
        <taxon>Bacteria</taxon>
        <taxon>Bacillati</taxon>
        <taxon>Actinomycetota</taxon>
        <taxon>Actinomycetes</taxon>
        <taxon>Kitasatosporales</taxon>
        <taxon>Streptomycetaceae</taxon>
        <taxon>Streptomyces</taxon>
    </lineage>
</organism>
<comment type="caution">
    <text evidence="1">The sequence shown here is derived from an EMBL/GenBank/DDBJ whole genome shotgun (WGS) entry which is preliminary data.</text>
</comment>
<evidence type="ECO:0000313" key="1">
    <source>
        <dbReference type="EMBL" id="MEU6820643.1"/>
    </source>
</evidence>
<evidence type="ECO:0000313" key="2">
    <source>
        <dbReference type="Proteomes" id="UP001551176"/>
    </source>
</evidence>
<gene>
    <name evidence="1" type="ORF">ABZ921_08450</name>
</gene>
<dbReference type="RefSeq" id="WP_359346360.1">
    <property type="nucleotide sequence ID" value="NZ_JBEYXV010000003.1"/>
</dbReference>
<dbReference type="Proteomes" id="UP001551176">
    <property type="component" value="Unassembled WGS sequence"/>
</dbReference>
<reference evidence="1 2" key="1">
    <citation type="submission" date="2024-06" db="EMBL/GenBank/DDBJ databases">
        <title>The Natural Products Discovery Center: Release of the First 8490 Sequenced Strains for Exploring Actinobacteria Biosynthetic Diversity.</title>
        <authorList>
            <person name="Kalkreuter E."/>
            <person name="Kautsar S.A."/>
            <person name="Yang D."/>
            <person name="Bader C.D."/>
            <person name="Teijaro C.N."/>
            <person name="Fluegel L."/>
            <person name="Davis C.M."/>
            <person name="Simpson J.R."/>
            <person name="Lauterbach L."/>
            <person name="Steele A.D."/>
            <person name="Gui C."/>
            <person name="Meng S."/>
            <person name="Li G."/>
            <person name="Viehrig K."/>
            <person name="Ye F."/>
            <person name="Su P."/>
            <person name="Kiefer A.F."/>
            <person name="Nichols A."/>
            <person name="Cepeda A.J."/>
            <person name="Yan W."/>
            <person name="Fan B."/>
            <person name="Jiang Y."/>
            <person name="Adhikari A."/>
            <person name="Zheng C.-J."/>
            <person name="Schuster L."/>
            <person name="Cowan T.M."/>
            <person name="Smanski M.J."/>
            <person name="Chevrette M.G."/>
            <person name="De Carvalho L.P.S."/>
            <person name="Shen B."/>
        </authorList>
    </citation>
    <scope>NUCLEOTIDE SEQUENCE [LARGE SCALE GENOMIC DNA]</scope>
    <source>
        <strain evidence="1 2">NPDC046838</strain>
    </source>
</reference>
<keyword evidence="2" id="KW-1185">Reference proteome</keyword>
<name>A0ABV3BI19_9ACTN</name>
<sequence length="304" mass="33771">MDIWQPEADETLLSRTLVSFATGAATPVRGMRWFRDTERGDIQHELPSWPEGPTFTPRSTGESLARNFGKGGATALGGIFMAALSAAGGNISRGSGARSGTDTPDDPADEVKDFPVVWAAPGTVARTLPWQLDPARSPEKHYRTHAIVTDRRLVIVGFPYSKRNDELIEDEALWEIPRSLISRIEPKPFKDGNDVKVVFSDDSWCRLRAVPSEKFTRYLLHPLDLVPWSALVPAQQSTVEQFVATDVEPNHGAPFVTRRPCGHYRVELLSPSEVDSFFGLSENPLLMDAEGNEVELKDYHPDDF</sequence>
<proteinExistence type="predicted"/>